<dbReference type="Gene3D" id="3.40.50.300">
    <property type="entry name" value="P-loop containing nucleotide triphosphate hydrolases"/>
    <property type="match status" value="1"/>
</dbReference>
<dbReference type="PANTHER" id="PTHR37807">
    <property type="entry name" value="OS07G0160300 PROTEIN"/>
    <property type="match status" value="1"/>
</dbReference>
<dbReference type="Proteomes" id="UP001498421">
    <property type="component" value="Unassembled WGS sequence"/>
</dbReference>
<dbReference type="PANTHER" id="PTHR37807:SF3">
    <property type="entry name" value="OS07G0160300 PROTEIN"/>
    <property type="match status" value="1"/>
</dbReference>
<evidence type="ECO:0000313" key="1">
    <source>
        <dbReference type="EMBL" id="KAK7426563.1"/>
    </source>
</evidence>
<proteinExistence type="predicted"/>
<dbReference type="Pfam" id="PF13671">
    <property type="entry name" value="AAA_33"/>
    <property type="match status" value="1"/>
</dbReference>
<dbReference type="InterPro" id="IPR027417">
    <property type="entry name" value="P-loop_NTPase"/>
</dbReference>
<comment type="caution">
    <text evidence="1">The sequence shown here is derived from an EMBL/GenBank/DDBJ whole genome shotgun (WGS) entry which is preliminary data.</text>
</comment>
<sequence length="110" mass="12169">MEVSRKRLIQMSGAPGSGKSTMATFLAQSLDAVVINHDLTKAFFLENDVSFGNSAELTYRFDWILAEDMIQQGRDVVMDSTCNFNEILDRGTALALKYGYEYTPAGSTLT</sequence>
<protein>
    <submittedName>
        <fullName evidence="1">Uncharacterized protein</fullName>
    </submittedName>
</protein>
<evidence type="ECO:0000313" key="2">
    <source>
        <dbReference type="Proteomes" id="UP001498421"/>
    </source>
</evidence>
<keyword evidence="2" id="KW-1185">Reference proteome</keyword>
<dbReference type="EMBL" id="JAZAVK010000064">
    <property type="protein sequence ID" value="KAK7426563.1"/>
    <property type="molecule type" value="Genomic_DNA"/>
</dbReference>
<reference evidence="1 2" key="1">
    <citation type="journal article" date="2025" name="Microbiol. Resour. Announc.">
        <title>Draft genome sequences for Neonectria magnoliae and Neonectria punicea, canker pathogens of Liriodendron tulipifera and Acer saccharum in West Virginia.</title>
        <authorList>
            <person name="Petronek H.M."/>
            <person name="Kasson M.T."/>
            <person name="Metheny A.M."/>
            <person name="Stauder C.M."/>
            <person name="Lovett B."/>
            <person name="Lynch S.C."/>
            <person name="Garnas J.R."/>
            <person name="Kasson L.R."/>
            <person name="Stajich J.E."/>
        </authorList>
    </citation>
    <scope>NUCLEOTIDE SEQUENCE [LARGE SCALE GENOMIC DNA]</scope>
    <source>
        <strain evidence="1 2">NRRL 64651</strain>
    </source>
</reference>
<accession>A0ABR1HZ40</accession>
<name>A0ABR1HZ40_9HYPO</name>
<dbReference type="SUPFAM" id="SSF52540">
    <property type="entry name" value="P-loop containing nucleoside triphosphate hydrolases"/>
    <property type="match status" value="1"/>
</dbReference>
<organism evidence="1 2">
    <name type="scientific">Neonectria magnoliae</name>
    <dbReference type="NCBI Taxonomy" id="2732573"/>
    <lineage>
        <taxon>Eukaryota</taxon>
        <taxon>Fungi</taxon>
        <taxon>Dikarya</taxon>
        <taxon>Ascomycota</taxon>
        <taxon>Pezizomycotina</taxon>
        <taxon>Sordariomycetes</taxon>
        <taxon>Hypocreomycetidae</taxon>
        <taxon>Hypocreales</taxon>
        <taxon>Nectriaceae</taxon>
        <taxon>Neonectria</taxon>
    </lineage>
</organism>
<gene>
    <name evidence="1" type="ORF">QQZ08_006893</name>
</gene>